<keyword evidence="4" id="KW-1185">Reference proteome</keyword>
<dbReference type="CDD" id="cd00180">
    <property type="entry name" value="PKc"/>
    <property type="match status" value="1"/>
</dbReference>
<sequence>MEFEADPKDTASLKHLAQACERHLREVLRGEEVQEDIVKAREGHWASRQFAEFNLWCAKVGVSGEGLKSIDLRLKDVPEICELLRKLLQSLERDLNGWQPLCPLDLQSMRLTMTQPTEAPAQIKSADSGVDDDTESDASSLSFPSLSSSEHAEAESAADDAASAWKKRNLALRRHIEDTIDRLHGHALRITRAGAKHRRERLEKYRQKEGPKVLYEGFKELGIRTAKMQFPSASEAFRERMAESFARRRIRFEYLEKHQKKRAVDRDVQDEQGLPPEGGDGLAQLLQKQEPPKRLNIPVRRLLQDQRTIYSATENTKLEMRPLPRREERVESVASIALRHPGFPPRPRSSGASFQCPYCRLEFRAREADEDRWSQHVMQDFEPYFCTWEGCTTPFDVPNTFDGLLAHLQDHLEERYHVDMPDGEHKEFNEKEFEEHVARHGKVSNEMLVTMKEASQRKGAFLFESCPFCGGYPDVLEKLDPDTPEAQKELRRHIKQHMQDIALFLPPHREDTVNEDDEFKSSIVTRRSVGHSDLGVPDDFITVCGREGCDCKDKGKHSDEDVSADSPVPEQEVDFWAERFPQSSLYDRSSVTDEYYLSDERLQPFIARFWSTPSSKPYSITREIEESDVELMEKSQASTSHDSQKPMTPTLSLYEELNERICICPITGNKYISNLETLPETVTWPTVKKLLASSFVRRWLPGRDKNLKTKIQGARKVIAILVLIGRSNAIERLLPEDLTDEDLPLSLNGTYLQSHSRQKIFLSFSTWEPGAVGMFLEKQWVILEPPLKLDATTPVDLQLHSRCALSLAFYSCVEVTKTISRPAHVYKGTLKPGFQHGFDNSANAGNPDPIYVAIKTFERISNYINERDMLDRIRSKGIKNDHLIRHLAICDEVPCIIFPWATGGDLGDFWQRKFLKVPGDFLWSLRQIVGLAHALKDLHTANCRHGDLKPANILYFIKNGFGILKIADLDVARAHNHATKMRAGVTITAANTKIYEGPEVRSDMPRSRRYDCWGMGCIILEFVLWLLYDFKALESFVSARNSEWHGYYRPKPQSITVFQDADLSEAAEVHPVVYEAMDFLRKDPRSWGTALEAVVNLVDNHLLQINPEDRIDAAGLHQQLQAILEKVEKHPSYLVNANKPPPSIPPIFSQPPLQLLADLKSTFEQTC</sequence>
<dbReference type="GO" id="GO:0005524">
    <property type="term" value="F:ATP binding"/>
    <property type="evidence" value="ECO:0007669"/>
    <property type="project" value="InterPro"/>
</dbReference>
<organism evidence="3 4">
    <name type="scientific">Phialocephala subalpina</name>
    <dbReference type="NCBI Taxonomy" id="576137"/>
    <lineage>
        <taxon>Eukaryota</taxon>
        <taxon>Fungi</taxon>
        <taxon>Dikarya</taxon>
        <taxon>Ascomycota</taxon>
        <taxon>Pezizomycotina</taxon>
        <taxon>Leotiomycetes</taxon>
        <taxon>Helotiales</taxon>
        <taxon>Mollisiaceae</taxon>
        <taxon>Phialocephala</taxon>
        <taxon>Phialocephala fortinii species complex</taxon>
    </lineage>
</organism>
<accession>A0A1L7XUA9</accession>
<feature type="region of interest" description="Disordered" evidence="1">
    <location>
        <begin position="116"/>
        <end position="160"/>
    </location>
</feature>
<name>A0A1L7XUA9_9HELO</name>
<proteinExistence type="predicted"/>
<dbReference type="GO" id="GO:0004672">
    <property type="term" value="F:protein kinase activity"/>
    <property type="evidence" value="ECO:0007669"/>
    <property type="project" value="InterPro"/>
</dbReference>
<dbReference type="SMART" id="SM00220">
    <property type="entry name" value="S_TKc"/>
    <property type="match status" value="1"/>
</dbReference>
<dbReference type="STRING" id="576137.A0A1L7XUA9"/>
<dbReference type="SUPFAM" id="SSF56112">
    <property type="entry name" value="Protein kinase-like (PK-like)"/>
    <property type="match status" value="1"/>
</dbReference>
<dbReference type="Proteomes" id="UP000184330">
    <property type="component" value="Unassembled WGS sequence"/>
</dbReference>
<dbReference type="EMBL" id="FJOG01000057">
    <property type="protein sequence ID" value="CZR68612.1"/>
    <property type="molecule type" value="Genomic_DNA"/>
</dbReference>
<gene>
    <name evidence="3" type="ORF">PAC_18511</name>
</gene>
<evidence type="ECO:0000259" key="2">
    <source>
        <dbReference type="PROSITE" id="PS50011"/>
    </source>
</evidence>
<dbReference type="PROSITE" id="PS00108">
    <property type="entry name" value="PROTEIN_KINASE_ST"/>
    <property type="match status" value="1"/>
</dbReference>
<dbReference type="PANTHER" id="PTHR35391">
    <property type="entry name" value="C2H2-TYPE DOMAIN-CONTAINING PROTEIN-RELATED"/>
    <property type="match status" value="1"/>
</dbReference>
<dbReference type="AlphaFoldDB" id="A0A1L7XUA9"/>
<evidence type="ECO:0000256" key="1">
    <source>
        <dbReference type="SAM" id="MobiDB-lite"/>
    </source>
</evidence>
<evidence type="ECO:0000313" key="3">
    <source>
        <dbReference type="EMBL" id="CZR68612.1"/>
    </source>
</evidence>
<feature type="domain" description="Protein kinase" evidence="2">
    <location>
        <begin position="761"/>
        <end position="1133"/>
    </location>
</feature>
<dbReference type="Pfam" id="PF00069">
    <property type="entry name" value="Pkinase"/>
    <property type="match status" value="1"/>
</dbReference>
<dbReference type="PANTHER" id="PTHR35391:SF5">
    <property type="entry name" value="DUF6590 DOMAIN-CONTAINING PROTEIN"/>
    <property type="match status" value="1"/>
</dbReference>
<dbReference type="PROSITE" id="PS50011">
    <property type="entry name" value="PROTEIN_KINASE_DOM"/>
    <property type="match status" value="1"/>
</dbReference>
<dbReference type="InterPro" id="IPR011009">
    <property type="entry name" value="Kinase-like_dom_sf"/>
</dbReference>
<protein>
    <recommendedName>
        <fullName evidence="2">Protein kinase domain-containing protein</fullName>
    </recommendedName>
</protein>
<dbReference type="InterPro" id="IPR008271">
    <property type="entry name" value="Ser/Thr_kinase_AS"/>
</dbReference>
<dbReference type="InterPro" id="IPR000719">
    <property type="entry name" value="Prot_kinase_dom"/>
</dbReference>
<evidence type="ECO:0000313" key="4">
    <source>
        <dbReference type="Proteomes" id="UP000184330"/>
    </source>
</evidence>
<feature type="compositionally biased region" description="Low complexity" evidence="1">
    <location>
        <begin position="137"/>
        <end position="149"/>
    </location>
</feature>
<reference evidence="3 4" key="1">
    <citation type="submission" date="2016-03" db="EMBL/GenBank/DDBJ databases">
        <authorList>
            <person name="Ploux O."/>
        </authorList>
    </citation>
    <scope>NUCLEOTIDE SEQUENCE [LARGE SCALE GENOMIC DNA]</scope>
    <source>
        <strain evidence="3 4">UAMH 11012</strain>
    </source>
</reference>
<dbReference type="OrthoDB" id="4062651at2759"/>
<dbReference type="Gene3D" id="1.10.510.10">
    <property type="entry name" value="Transferase(Phosphotransferase) domain 1"/>
    <property type="match status" value="1"/>
</dbReference>